<sequence>MKDDHGAPCGSLYCCFLLWRGRATLTGSFLNHVYSSCQLGCACAIAALAHTHTNTPLSQSAQLITRSDSRGGIYDAPEVFTMNQTAGATNAYRRCSKGGKVRKSYSEKLGFEVKAQLRAALERSMAVILGASFGKAL</sequence>
<accession>A0AAD3MJE3</accession>
<dbReference type="GO" id="GO:0004177">
    <property type="term" value="F:aminopeptidase activity"/>
    <property type="evidence" value="ECO:0007669"/>
    <property type="project" value="UniProtKB-KW"/>
</dbReference>
<dbReference type="AlphaFoldDB" id="A0AAD3MJE3"/>
<proteinExistence type="predicted"/>
<keyword evidence="2" id="KW-1185">Reference proteome</keyword>
<dbReference type="Proteomes" id="UP001279410">
    <property type="component" value="Unassembled WGS sequence"/>
</dbReference>
<evidence type="ECO:0000313" key="2">
    <source>
        <dbReference type="Proteomes" id="UP001279410"/>
    </source>
</evidence>
<comment type="caution">
    <text evidence="1">The sequence shown here is derived from an EMBL/GenBank/DDBJ whole genome shotgun (WGS) entry which is preliminary data.</text>
</comment>
<dbReference type="EMBL" id="BRZM01000020">
    <property type="protein sequence ID" value="GLD54529.1"/>
    <property type="molecule type" value="Genomic_DNA"/>
</dbReference>
<reference evidence="1" key="1">
    <citation type="submission" date="2022-08" db="EMBL/GenBank/DDBJ databases">
        <title>Genome sequencing of akame (Lates japonicus).</title>
        <authorList>
            <person name="Hashiguchi Y."/>
            <person name="Takahashi H."/>
        </authorList>
    </citation>
    <scope>NUCLEOTIDE SEQUENCE</scope>
    <source>
        <strain evidence="1">Kochi</strain>
    </source>
</reference>
<keyword evidence="1" id="KW-0031">Aminopeptidase</keyword>
<name>A0AAD3MJE3_LATJO</name>
<keyword evidence="1" id="KW-0645">Protease</keyword>
<gene>
    <name evidence="1" type="ORF">AKAME5_000713100</name>
</gene>
<protein>
    <submittedName>
        <fullName evidence="1">Dipeptidyl aminopeptidase-like protein 6 isoform X2</fullName>
    </submittedName>
</protein>
<organism evidence="1 2">
    <name type="scientific">Lates japonicus</name>
    <name type="common">Japanese lates</name>
    <dbReference type="NCBI Taxonomy" id="270547"/>
    <lineage>
        <taxon>Eukaryota</taxon>
        <taxon>Metazoa</taxon>
        <taxon>Chordata</taxon>
        <taxon>Craniata</taxon>
        <taxon>Vertebrata</taxon>
        <taxon>Euteleostomi</taxon>
        <taxon>Actinopterygii</taxon>
        <taxon>Neopterygii</taxon>
        <taxon>Teleostei</taxon>
        <taxon>Neoteleostei</taxon>
        <taxon>Acanthomorphata</taxon>
        <taxon>Carangaria</taxon>
        <taxon>Carangaria incertae sedis</taxon>
        <taxon>Centropomidae</taxon>
        <taxon>Lates</taxon>
    </lineage>
</organism>
<evidence type="ECO:0000313" key="1">
    <source>
        <dbReference type="EMBL" id="GLD54529.1"/>
    </source>
</evidence>
<keyword evidence="1" id="KW-0378">Hydrolase</keyword>